<dbReference type="EMBL" id="JAHHGM010000031">
    <property type="protein sequence ID" value="MBT2991222.1"/>
    <property type="molecule type" value="Genomic_DNA"/>
</dbReference>
<evidence type="ECO:0008006" key="5">
    <source>
        <dbReference type="Google" id="ProtNLM"/>
    </source>
</evidence>
<protein>
    <recommendedName>
        <fullName evidence="5">DUF1104 domain-containing protein</fullName>
    </recommendedName>
</protein>
<comment type="caution">
    <text evidence="3">The sequence shown here is derived from an EMBL/GenBank/DDBJ whole genome shotgun (WGS) entry which is preliminary data.</text>
</comment>
<keyword evidence="2" id="KW-0732">Signal</keyword>
<feature type="signal peptide" evidence="2">
    <location>
        <begin position="1"/>
        <end position="25"/>
    </location>
</feature>
<evidence type="ECO:0000256" key="1">
    <source>
        <dbReference type="SAM" id="MobiDB-lite"/>
    </source>
</evidence>
<evidence type="ECO:0000313" key="3">
    <source>
        <dbReference type="EMBL" id="MBT2991222.1"/>
    </source>
</evidence>
<feature type="region of interest" description="Disordered" evidence="1">
    <location>
        <begin position="118"/>
        <end position="138"/>
    </location>
</feature>
<evidence type="ECO:0000256" key="2">
    <source>
        <dbReference type="SAM" id="SignalP"/>
    </source>
</evidence>
<reference evidence="3 4" key="1">
    <citation type="submission" date="2021-05" db="EMBL/GenBank/DDBJ databases">
        <title>Genetic and Functional Diversity in Clade A Lucinid endosymbionts from the Bahamas.</title>
        <authorList>
            <person name="Giani N.M."/>
            <person name="Engel A.S."/>
            <person name="Campbell B.J."/>
        </authorList>
    </citation>
    <scope>NUCLEOTIDE SEQUENCE [LARGE SCALE GENOMIC DNA]</scope>
    <source>
        <strain evidence="3">LUC16012Gg_MoonRockCtena</strain>
    </source>
</reference>
<proteinExistence type="predicted"/>
<evidence type="ECO:0000313" key="4">
    <source>
        <dbReference type="Proteomes" id="UP000770889"/>
    </source>
</evidence>
<organism evidence="3 4">
    <name type="scientific">Candidatus Thiodiazotropha taylori</name>
    <dbReference type="NCBI Taxonomy" id="2792791"/>
    <lineage>
        <taxon>Bacteria</taxon>
        <taxon>Pseudomonadati</taxon>
        <taxon>Pseudomonadota</taxon>
        <taxon>Gammaproteobacteria</taxon>
        <taxon>Chromatiales</taxon>
        <taxon>Sedimenticolaceae</taxon>
        <taxon>Candidatus Thiodiazotropha</taxon>
    </lineage>
</organism>
<dbReference type="Proteomes" id="UP000770889">
    <property type="component" value="Unassembled WGS sequence"/>
</dbReference>
<feature type="chain" id="PRO_5037628263" description="DUF1104 domain-containing protein" evidence="2">
    <location>
        <begin position="26"/>
        <end position="138"/>
    </location>
</feature>
<accession>A0A944MD58</accession>
<gene>
    <name evidence="3" type="ORF">KME65_19855</name>
</gene>
<sequence length="138" mass="15638">MKLSIRQSLTYSALMLMFFTQTTYAAPGMSEQQMQQMMLNAQKAQACFSEFDKSTFDELEAKGKKMEADIKALCAAGKRDEAMSTAMKYSKQMHNDPKMKEIRKCGEMMEGAMAGMPQPYMPPTDEEQEKDGHICDDM</sequence>
<name>A0A944MD58_9GAMM</name>
<dbReference type="AlphaFoldDB" id="A0A944MD58"/>